<dbReference type="EMBL" id="QXFV01003302">
    <property type="protein sequence ID" value="KAE8977998.1"/>
    <property type="molecule type" value="Genomic_DNA"/>
</dbReference>
<evidence type="ECO:0000313" key="2">
    <source>
        <dbReference type="Proteomes" id="UP000429607"/>
    </source>
</evidence>
<comment type="caution">
    <text evidence="1">The sequence shown here is derived from an EMBL/GenBank/DDBJ whole genome shotgun (WGS) entry which is preliminary data.</text>
</comment>
<accession>A0A6A3ICA7</accession>
<gene>
    <name evidence="1" type="ORF">PR001_g24963</name>
</gene>
<dbReference type="Proteomes" id="UP000429607">
    <property type="component" value="Unassembled WGS sequence"/>
</dbReference>
<organism evidence="1 2">
    <name type="scientific">Phytophthora rubi</name>
    <dbReference type="NCBI Taxonomy" id="129364"/>
    <lineage>
        <taxon>Eukaryota</taxon>
        <taxon>Sar</taxon>
        <taxon>Stramenopiles</taxon>
        <taxon>Oomycota</taxon>
        <taxon>Peronosporomycetes</taxon>
        <taxon>Peronosporales</taxon>
        <taxon>Peronosporaceae</taxon>
        <taxon>Phytophthora</taxon>
    </lineage>
</organism>
<reference evidence="1 2" key="1">
    <citation type="submission" date="2018-09" db="EMBL/GenBank/DDBJ databases">
        <title>Genomic investigation of the strawberry pathogen Phytophthora fragariae indicates pathogenicity is determined by transcriptional variation in three key races.</title>
        <authorList>
            <person name="Adams T.M."/>
            <person name="Armitage A.D."/>
            <person name="Sobczyk M.K."/>
            <person name="Bates H.J."/>
            <person name="Dunwell J.M."/>
            <person name="Nellist C.F."/>
            <person name="Harrison R.J."/>
        </authorList>
    </citation>
    <scope>NUCLEOTIDE SEQUENCE [LARGE SCALE GENOMIC DNA]</scope>
    <source>
        <strain evidence="1 2">SCRP249</strain>
    </source>
</reference>
<protein>
    <submittedName>
        <fullName evidence="1">Uncharacterized protein</fullName>
    </submittedName>
</protein>
<dbReference type="AlphaFoldDB" id="A0A6A3ICA7"/>
<sequence>MSVASLVPVNSQRSWATPVKSFEDFLIKKEMTLAEAHERIANDSTGKSLCFILDKYGWFLVKK</sequence>
<proteinExistence type="predicted"/>
<name>A0A6A3ICA7_9STRA</name>
<feature type="non-terminal residue" evidence="1">
    <location>
        <position position="63"/>
    </location>
</feature>
<evidence type="ECO:0000313" key="1">
    <source>
        <dbReference type="EMBL" id="KAE8977998.1"/>
    </source>
</evidence>